<keyword evidence="4" id="KW-1185">Reference proteome</keyword>
<gene>
    <name evidence="3" type="ORF">OA50_00583</name>
</gene>
<dbReference type="EMBL" id="JSUQ01000002">
    <property type="protein sequence ID" value="KHQ54749.1"/>
    <property type="molecule type" value="Genomic_DNA"/>
</dbReference>
<accession>A0A0B3SWD5</accession>
<evidence type="ECO:0000259" key="2">
    <source>
        <dbReference type="Pfam" id="PF13649"/>
    </source>
</evidence>
<dbReference type="InterPro" id="IPR029063">
    <property type="entry name" value="SAM-dependent_MTases_sf"/>
</dbReference>
<dbReference type="GO" id="GO:0008168">
    <property type="term" value="F:methyltransferase activity"/>
    <property type="evidence" value="ECO:0007669"/>
    <property type="project" value="UniProtKB-KW"/>
</dbReference>
<protein>
    <submittedName>
        <fullName evidence="3">S-adenosylmethionine-diacylgycerolhomoserine-N-methyltransferase</fullName>
    </submittedName>
</protein>
<keyword evidence="1 3" id="KW-0808">Transferase</keyword>
<dbReference type="RefSeq" id="WP_043137120.1">
    <property type="nucleotide sequence ID" value="NZ_JSUQ01000002.1"/>
</dbReference>
<dbReference type="STRING" id="561184.SAMN05216376_107166"/>
<name>A0A0B3SWD5_9RHOB</name>
<keyword evidence="3" id="KW-0489">Methyltransferase</keyword>
<dbReference type="CDD" id="cd02440">
    <property type="entry name" value="AdoMet_MTases"/>
    <property type="match status" value="1"/>
</dbReference>
<reference evidence="3 4" key="1">
    <citation type="submission" date="2014-10" db="EMBL/GenBank/DDBJ databases">
        <title>Genome sequence of Ponticoccus sp. strain UMTAT08 isolated from clonal culture of toxic dinoflagellate Alexandrium tamiyavanichii.</title>
        <authorList>
            <person name="Gan H.Y."/>
            <person name="Muhd D.-D."/>
            <person name="Mohd Noor M.E."/>
            <person name="Yeong Y.S."/>
            <person name="Usup G."/>
        </authorList>
    </citation>
    <scope>NUCLEOTIDE SEQUENCE [LARGE SCALE GENOMIC DNA]</scope>
    <source>
        <strain evidence="3 4">UMTAT08</strain>
    </source>
</reference>
<dbReference type="SUPFAM" id="SSF53335">
    <property type="entry name" value="S-adenosyl-L-methionine-dependent methyltransferases"/>
    <property type="match status" value="1"/>
</dbReference>
<dbReference type="PATRIC" id="fig|1515334.3.peg.590"/>
<dbReference type="Proteomes" id="UP000030960">
    <property type="component" value="Unassembled WGS sequence"/>
</dbReference>
<dbReference type="InterPro" id="IPR041698">
    <property type="entry name" value="Methyltransf_25"/>
</dbReference>
<feature type="domain" description="Methyltransferase" evidence="2">
    <location>
        <begin position="48"/>
        <end position="143"/>
    </location>
</feature>
<sequence length="214" mass="23848">MSDVADHGRLMDDVYRYQRLFYDITRKYYLLGRDHLIENMTVHPGDRVLEVACGTGRNLAAIRKRHPRALLFGLDISDQMLISARRKLDGAARLAQADACSFDPEALFGEAQFDHIVFSYSLSMIPDWQGALDEGIRHLAPGGTLHVVDFGDQARLPGWFKGALRAWLARFHVTPRDTLGAALQEMAGGAAALSGQDLYRGYAVYGRLTRQPEG</sequence>
<dbReference type="Gene3D" id="3.40.50.150">
    <property type="entry name" value="Vaccinia Virus protein VP39"/>
    <property type="match status" value="1"/>
</dbReference>
<dbReference type="Pfam" id="PF13649">
    <property type="entry name" value="Methyltransf_25"/>
    <property type="match status" value="1"/>
</dbReference>
<comment type="caution">
    <text evidence="3">The sequence shown here is derived from an EMBL/GenBank/DDBJ whole genome shotgun (WGS) entry which is preliminary data.</text>
</comment>
<evidence type="ECO:0000256" key="1">
    <source>
        <dbReference type="ARBA" id="ARBA00022679"/>
    </source>
</evidence>
<dbReference type="PANTHER" id="PTHR43861">
    <property type="entry name" value="TRANS-ACONITATE 2-METHYLTRANSFERASE-RELATED"/>
    <property type="match status" value="1"/>
</dbReference>
<dbReference type="OrthoDB" id="9777638at2"/>
<organism evidence="3 4">
    <name type="scientific">Mameliella alba</name>
    <dbReference type="NCBI Taxonomy" id="561184"/>
    <lineage>
        <taxon>Bacteria</taxon>
        <taxon>Pseudomonadati</taxon>
        <taxon>Pseudomonadota</taxon>
        <taxon>Alphaproteobacteria</taxon>
        <taxon>Rhodobacterales</taxon>
        <taxon>Roseobacteraceae</taxon>
        <taxon>Mameliella</taxon>
    </lineage>
</organism>
<dbReference type="AlphaFoldDB" id="A0A0B3SWD5"/>
<evidence type="ECO:0000313" key="4">
    <source>
        <dbReference type="Proteomes" id="UP000030960"/>
    </source>
</evidence>
<proteinExistence type="predicted"/>
<dbReference type="GO" id="GO:0032259">
    <property type="term" value="P:methylation"/>
    <property type="evidence" value="ECO:0007669"/>
    <property type="project" value="UniProtKB-KW"/>
</dbReference>
<evidence type="ECO:0000313" key="3">
    <source>
        <dbReference type="EMBL" id="KHQ54749.1"/>
    </source>
</evidence>